<dbReference type="GO" id="GO:0016020">
    <property type="term" value="C:membrane"/>
    <property type="evidence" value="ECO:0007669"/>
    <property type="project" value="TreeGrafter"/>
</dbReference>
<sequence>MKAIKKIKKYLFNKAINSLRKSARLKSYNMLLEKGEVSYLDNFKNNNLPKPTIVLIHGLGADKDTWVALSKHLTKDFRIIALDLPGHGDSYIANNYSIELQVDAVITLLDSLNITAAHFIGSSMGGAVAIKLTNTNPELVLSLTLIDGYGFIKEPSYIDKLVDNKNLNPMININNRSDYKKMLSLAMYKPPFIPNFILDILTENMQKRVGLNNTILSDLKQDIEQKLSLSNIEQPSLVIWGENDNLLHVSNSKIFHENMKNSSLVILKNTGHIPMVEKPKEVAKNIKNFISEKVK</sequence>
<dbReference type="Proteomes" id="UP000251120">
    <property type="component" value="Chromosome"/>
</dbReference>
<dbReference type="InterPro" id="IPR000073">
    <property type="entry name" value="AB_hydrolase_1"/>
</dbReference>
<dbReference type="PANTHER" id="PTHR43798">
    <property type="entry name" value="MONOACYLGLYCEROL LIPASE"/>
    <property type="match status" value="1"/>
</dbReference>
<dbReference type="AlphaFoldDB" id="A0A2Z4Y0X0"/>
<dbReference type="GO" id="GO:0016787">
    <property type="term" value="F:hydrolase activity"/>
    <property type="evidence" value="ECO:0007669"/>
    <property type="project" value="UniProtKB-KW"/>
</dbReference>
<dbReference type="EMBL" id="CP021781">
    <property type="protein sequence ID" value="AXA34528.1"/>
    <property type="molecule type" value="Genomic_DNA"/>
</dbReference>
<reference evidence="3 5" key="2">
    <citation type="submission" date="2019-08" db="EMBL/GenBank/DDBJ databases">
        <title>Complete genome sequences of Francisella adeliensis (FSC1325 and FSC1326).</title>
        <authorList>
            <person name="Ohrman C."/>
            <person name="Uneklint I."/>
            <person name="Vallesi A."/>
            <person name="Karlsson L."/>
            <person name="Sjodin A."/>
        </authorList>
    </citation>
    <scope>NUCLEOTIDE SEQUENCE [LARGE SCALE GENOMIC DNA]</scope>
    <source>
        <strain evidence="3 5">FSC1325</strain>
    </source>
</reference>
<dbReference type="SUPFAM" id="SSF53474">
    <property type="entry name" value="alpha/beta-Hydrolases"/>
    <property type="match status" value="1"/>
</dbReference>
<dbReference type="PANTHER" id="PTHR43798:SF33">
    <property type="entry name" value="HYDROLASE, PUTATIVE (AFU_ORTHOLOGUE AFUA_2G14860)-RELATED"/>
    <property type="match status" value="1"/>
</dbReference>
<dbReference type="InterPro" id="IPR000639">
    <property type="entry name" value="Epox_hydrolase-like"/>
</dbReference>
<evidence type="ECO:0000313" key="4">
    <source>
        <dbReference type="Proteomes" id="UP000251120"/>
    </source>
</evidence>
<name>A0A2Z4Y0X0_9GAMM</name>
<gene>
    <name evidence="2" type="ORF">CDH04_09030</name>
    <name evidence="3" type="ORF">FZC43_09040</name>
</gene>
<dbReference type="Pfam" id="PF00561">
    <property type="entry name" value="Abhydrolase_1"/>
    <property type="match status" value="1"/>
</dbReference>
<dbReference type="InterPro" id="IPR029058">
    <property type="entry name" value="AB_hydrolase_fold"/>
</dbReference>
<dbReference type="Proteomes" id="UP000681131">
    <property type="component" value="Chromosome"/>
</dbReference>
<keyword evidence="3" id="KW-0378">Hydrolase</keyword>
<evidence type="ECO:0000313" key="3">
    <source>
        <dbReference type="EMBL" id="QIW12775.1"/>
    </source>
</evidence>
<dbReference type="InterPro" id="IPR050266">
    <property type="entry name" value="AB_hydrolase_sf"/>
</dbReference>
<dbReference type="KEGG" id="fad:CDH04_09030"/>
<evidence type="ECO:0000259" key="1">
    <source>
        <dbReference type="Pfam" id="PF00561"/>
    </source>
</evidence>
<proteinExistence type="predicted"/>
<reference evidence="2 4" key="1">
    <citation type="submission" date="2017-06" db="EMBL/GenBank/DDBJ databases">
        <title>Complete genome of Francisella adeliensis.</title>
        <authorList>
            <person name="Vallesi A."/>
            <person name="Sjodin A."/>
        </authorList>
    </citation>
    <scope>NUCLEOTIDE SEQUENCE [LARGE SCALE GENOMIC DNA]</scope>
    <source>
        <strain evidence="2 4">FDC440</strain>
    </source>
</reference>
<evidence type="ECO:0000313" key="2">
    <source>
        <dbReference type="EMBL" id="AXA34528.1"/>
    </source>
</evidence>
<evidence type="ECO:0000313" key="5">
    <source>
        <dbReference type="Proteomes" id="UP000681131"/>
    </source>
</evidence>
<dbReference type="PRINTS" id="PR00412">
    <property type="entry name" value="EPOXHYDRLASE"/>
</dbReference>
<dbReference type="Gene3D" id="3.40.50.1820">
    <property type="entry name" value="alpha/beta hydrolase"/>
    <property type="match status" value="1"/>
</dbReference>
<feature type="domain" description="AB hydrolase-1" evidence="1">
    <location>
        <begin position="51"/>
        <end position="279"/>
    </location>
</feature>
<dbReference type="EMBL" id="CP043424">
    <property type="protein sequence ID" value="QIW12775.1"/>
    <property type="molecule type" value="Genomic_DNA"/>
</dbReference>
<dbReference type="OrthoDB" id="7057597at2"/>
<dbReference type="RefSeq" id="WP_112870705.1">
    <property type="nucleotide sequence ID" value="NZ_CP021781.1"/>
</dbReference>
<keyword evidence="5" id="KW-1185">Reference proteome</keyword>
<protein>
    <submittedName>
        <fullName evidence="3">Alpha/beta fold hydrolase</fullName>
    </submittedName>
</protein>
<organism evidence="2 4">
    <name type="scientific">Francisella adeliensis</name>
    <dbReference type="NCBI Taxonomy" id="2007306"/>
    <lineage>
        <taxon>Bacteria</taxon>
        <taxon>Pseudomonadati</taxon>
        <taxon>Pseudomonadota</taxon>
        <taxon>Gammaproteobacteria</taxon>
        <taxon>Thiotrichales</taxon>
        <taxon>Francisellaceae</taxon>
        <taxon>Francisella</taxon>
    </lineage>
</organism>
<accession>A0A2Z4Y0X0</accession>
<dbReference type="PRINTS" id="PR00111">
    <property type="entry name" value="ABHYDROLASE"/>
</dbReference>